<accession>A0AAN7ZUT1</accession>
<gene>
    <name evidence="4" type="ORF">LTR97_003760</name>
</gene>
<protein>
    <submittedName>
        <fullName evidence="4">Uncharacterized protein</fullName>
    </submittedName>
</protein>
<keyword evidence="2" id="KW-0677">Repeat</keyword>
<evidence type="ECO:0000256" key="1">
    <source>
        <dbReference type="ARBA" id="ARBA00022574"/>
    </source>
</evidence>
<evidence type="ECO:0000256" key="3">
    <source>
        <dbReference type="SAM" id="MobiDB-lite"/>
    </source>
</evidence>
<reference evidence="4" key="1">
    <citation type="submission" date="2023-08" db="EMBL/GenBank/DDBJ databases">
        <title>Black Yeasts Isolated from many extreme environments.</title>
        <authorList>
            <person name="Coleine C."/>
            <person name="Stajich J.E."/>
            <person name="Selbmann L."/>
        </authorList>
    </citation>
    <scope>NUCLEOTIDE SEQUENCE</scope>
    <source>
        <strain evidence="4">CCFEE 5810</strain>
    </source>
</reference>
<dbReference type="SUPFAM" id="SSF50998">
    <property type="entry name" value="Quinoprotein alcohol dehydrogenase-like"/>
    <property type="match status" value="1"/>
</dbReference>
<dbReference type="GO" id="GO:0080008">
    <property type="term" value="C:Cul4-RING E3 ubiquitin ligase complex"/>
    <property type="evidence" value="ECO:0007669"/>
    <property type="project" value="TreeGrafter"/>
</dbReference>
<keyword evidence="1" id="KW-0853">WD repeat</keyword>
<dbReference type="PANTHER" id="PTHR44472:SF1">
    <property type="entry name" value="DDB1 AND CUL4 ASSOCIATED FACTOR 4"/>
    <property type="match status" value="1"/>
</dbReference>
<evidence type="ECO:0000313" key="4">
    <source>
        <dbReference type="EMBL" id="KAK5702814.1"/>
    </source>
</evidence>
<dbReference type="Proteomes" id="UP001310594">
    <property type="component" value="Unassembled WGS sequence"/>
</dbReference>
<proteinExistence type="predicted"/>
<comment type="caution">
    <text evidence="4">The sequence shown here is derived from an EMBL/GenBank/DDBJ whole genome shotgun (WGS) entry which is preliminary data.</text>
</comment>
<sequence length="341" mass="37592">MANIGTIPGFYYDTEKKKYFKITANHAAPPEAKHSLSNVRREARETKKRKLDDRKRQKAAKQTVQRSRISRDALCYSSLGRELGQVLASGELEAAVLANLRPERITVPQHYGESVSVLDVQPLSDGLVGQADSSLWSSSLSTTRENLAISGTADVFLADLTVGDVISRLPLARESRDIAWLDATTIAYDDGSNGGVGLWDVRSQGRATRWKRAKKSAITGVMSANRHGVQVVVGGNMGIDVYDTRHGKSPLLSFDHTHQGPQQRWTINNDLGVITAVDRENDIQCYGLRSGKPLGRLTRPQGNGKGMWRALRWLEGETVLQACRGDEVVRWRWGGGDDDEG</sequence>
<name>A0AAN7ZUT1_9PEZI</name>
<feature type="region of interest" description="Disordered" evidence="3">
    <location>
        <begin position="30"/>
        <end position="65"/>
    </location>
</feature>
<dbReference type="InterPro" id="IPR011047">
    <property type="entry name" value="Quinoprotein_ADH-like_sf"/>
</dbReference>
<organism evidence="4 5">
    <name type="scientific">Elasticomyces elasticus</name>
    <dbReference type="NCBI Taxonomy" id="574655"/>
    <lineage>
        <taxon>Eukaryota</taxon>
        <taxon>Fungi</taxon>
        <taxon>Dikarya</taxon>
        <taxon>Ascomycota</taxon>
        <taxon>Pezizomycotina</taxon>
        <taxon>Dothideomycetes</taxon>
        <taxon>Dothideomycetidae</taxon>
        <taxon>Mycosphaerellales</taxon>
        <taxon>Teratosphaeriaceae</taxon>
        <taxon>Elasticomyces</taxon>
    </lineage>
</organism>
<dbReference type="PANTHER" id="PTHR44472">
    <property type="entry name" value="DDB1- AND CUL4-ASSOCIATED FACTOR 4-RELATED"/>
    <property type="match status" value="1"/>
</dbReference>
<dbReference type="Gene3D" id="2.130.10.10">
    <property type="entry name" value="YVTN repeat-like/Quinoprotein amine dehydrogenase"/>
    <property type="match status" value="1"/>
</dbReference>
<dbReference type="EMBL" id="JAVRQU010000005">
    <property type="protein sequence ID" value="KAK5702814.1"/>
    <property type="molecule type" value="Genomic_DNA"/>
</dbReference>
<dbReference type="InterPro" id="IPR015943">
    <property type="entry name" value="WD40/YVTN_repeat-like_dom_sf"/>
</dbReference>
<feature type="compositionally biased region" description="Basic and acidic residues" evidence="3">
    <location>
        <begin position="31"/>
        <end position="55"/>
    </location>
</feature>
<dbReference type="InterPro" id="IPR052254">
    <property type="entry name" value="CUL4-DDB1_E3_ligase_receptor"/>
</dbReference>
<dbReference type="AlphaFoldDB" id="A0AAN7ZUT1"/>
<evidence type="ECO:0000256" key="2">
    <source>
        <dbReference type="ARBA" id="ARBA00022737"/>
    </source>
</evidence>
<evidence type="ECO:0000313" key="5">
    <source>
        <dbReference type="Proteomes" id="UP001310594"/>
    </source>
</evidence>